<reference evidence="1" key="1">
    <citation type="journal article" date="2014" name="Front. Microbiol.">
        <title>High frequency of phylogenetically diverse reductive dehalogenase-homologous genes in deep subseafloor sedimentary metagenomes.</title>
        <authorList>
            <person name="Kawai M."/>
            <person name="Futagami T."/>
            <person name="Toyoda A."/>
            <person name="Takaki Y."/>
            <person name="Nishi S."/>
            <person name="Hori S."/>
            <person name="Arai W."/>
            <person name="Tsubouchi T."/>
            <person name="Morono Y."/>
            <person name="Uchiyama I."/>
            <person name="Ito T."/>
            <person name="Fujiyama A."/>
            <person name="Inagaki F."/>
            <person name="Takami H."/>
        </authorList>
    </citation>
    <scope>NUCLEOTIDE SEQUENCE</scope>
    <source>
        <strain evidence="1">Expedition CK06-06</strain>
    </source>
</reference>
<gene>
    <name evidence="1" type="ORF">S12H4_27854</name>
</gene>
<protein>
    <submittedName>
        <fullName evidence="1">Uncharacterized protein</fullName>
    </submittedName>
</protein>
<name>X1UKU4_9ZZZZ</name>
<feature type="non-terminal residue" evidence="1">
    <location>
        <position position="1"/>
    </location>
</feature>
<proteinExistence type="predicted"/>
<comment type="caution">
    <text evidence="1">The sequence shown here is derived from an EMBL/GenBank/DDBJ whole genome shotgun (WGS) entry which is preliminary data.</text>
</comment>
<accession>X1UKU4</accession>
<organism evidence="1">
    <name type="scientific">marine sediment metagenome</name>
    <dbReference type="NCBI Taxonomy" id="412755"/>
    <lineage>
        <taxon>unclassified sequences</taxon>
        <taxon>metagenomes</taxon>
        <taxon>ecological metagenomes</taxon>
    </lineage>
</organism>
<evidence type="ECO:0000313" key="1">
    <source>
        <dbReference type="EMBL" id="GAJ00496.1"/>
    </source>
</evidence>
<dbReference type="AlphaFoldDB" id="X1UKU4"/>
<sequence length="29" mass="3433">KLIDEYNYVAITLPALQKEKKRKNEAKNN</sequence>
<dbReference type="EMBL" id="BARW01015933">
    <property type="protein sequence ID" value="GAJ00496.1"/>
    <property type="molecule type" value="Genomic_DNA"/>
</dbReference>